<evidence type="ECO:0000313" key="3">
    <source>
        <dbReference type="Proteomes" id="UP001212189"/>
    </source>
</evidence>
<feature type="transmembrane region" description="Helical" evidence="1">
    <location>
        <begin position="52"/>
        <end position="70"/>
    </location>
</feature>
<accession>A0AAE9VR67</accession>
<dbReference type="EMBL" id="CP114976">
    <property type="protein sequence ID" value="WBE24254.1"/>
    <property type="molecule type" value="Genomic_DNA"/>
</dbReference>
<feature type="transmembrane region" description="Helical" evidence="1">
    <location>
        <begin position="82"/>
        <end position="100"/>
    </location>
</feature>
<keyword evidence="1" id="KW-1133">Transmembrane helix</keyword>
<dbReference type="AlphaFoldDB" id="A0AAE9VR67"/>
<evidence type="ECO:0000256" key="1">
    <source>
        <dbReference type="SAM" id="Phobius"/>
    </source>
</evidence>
<sequence length="175" mass="18723">MEDENSPALRAGVDFRGTPNATQPVLEHIKPGKKRAPLLRYIRFNLPKTTRLLLSAVIAVIGAASAAVALSNHEPFPFATPVLWSICGAAVVFVAVGLLSSARIWTWGLIIALSSLLVYLGGLLGNAPYVWNGASVVSAAIWNLTLLASMAYIVLFCALRYGMIVAAPDNQNFMD</sequence>
<feature type="transmembrane region" description="Helical" evidence="1">
    <location>
        <begin position="139"/>
        <end position="159"/>
    </location>
</feature>
<proteinExistence type="predicted"/>
<keyword evidence="1" id="KW-0812">Transmembrane</keyword>
<dbReference type="RefSeq" id="WP_269817196.1">
    <property type="nucleotide sequence ID" value="NZ_CP114976.1"/>
</dbReference>
<evidence type="ECO:0000313" key="2">
    <source>
        <dbReference type="EMBL" id="WBE24254.1"/>
    </source>
</evidence>
<dbReference type="Proteomes" id="UP001212189">
    <property type="component" value="Chromosome"/>
</dbReference>
<reference evidence="2 3" key="1">
    <citation type="submission" date="2022-12" db="EMBL/GenBank/DDBJ databases">
        <title>Coexistence and Characterization of a Novel Tigecycline Resistance gene tet(X) variant and blaNDM-1 in a Pseudomonas caeni Isolate of Chicken Origin.</title>
        <authorList>
            <person name="Lu X."/>
            <person name="Zhang L."/>
            <person name="Li R."/>
            <person name="Wang Z."/>
        </authorList>
    </citation>
    <scope>NUCLEOTIDE SEQUENCE [LARGE SCALE GENOMIC DNA]</scope>
    <source>
        <strain evidence="2 3">CE14</strain>
    </source>
</reference>
<organism evidence="2 3">
    <name type="scientific">Denitrificimonas caeni</name>
    <dbReference type="NCBI Taxonomy" id="521720"/>
    <lineage>
        <taxon>Bacteria</taxon>
        <taxon>Pseudomonadati</taxon>
        <taxon>Pseudomonadota</taxon>
        <taxon>Gammaproteobacteria</taxon>
        <taxon>Pseudomonadales</taxon>
        <taxon>Pseudomonadaceae</taxon>
        <taxon>Denitrificimonas</taxon>
    </lineage>
</organism>
<protein>
    <submittedName>
        <fullName evidence="2">Uncharacterized protein</fullName>
    </submittedName>
</protein>
<name>A0AAE9VR67_9GAMM</name>
<keyword evidence="1" id="KW-0472">Membrane</keyword>
<keyword evidence="3" id="KW-1185">Reference proteome</keyword>
<dbReference type="KEGG" id="dce:O6P33_07645"/>
<gene>
    <name evidence="2" type="ORF">O6P33_07645</name>
</gene>
<feature type="transmembrane region" description="Helical" evidence="1">
    <location>
        <begin position="107"/>
        <end position="127"/>
    </location>
</feature>